<feature type="region of interest" description="Disordered" evidence="1">
    <location>
        <begin position="32"/>
        <end position="54"/>
    </location>
</feature>
<reference evidence="3" key="1">
    <citation type="submission" date="2008-12" db="EMBL/GenBank/DDBJ databases">
        <title>Annotation of Streptomyces ghanaensis ATCC 14672.</title>
        <authorList>
            <consortium name="The Broad Institute Genome Sequencing Platform"/>
            <consortium name="Broad Institute Microbial Sequencing Center"/>
            <person name="Fischbach M."/>
            <person name="Ward D."/>
            <person name="Young S."/>
            <person name="Kodira C.D."/>
            <person name="Zeng Q."/>
            <person name="Koehrsen M."/>
            <person name="Godfrey P."/>
            <person name="Alvarado L."/>
            <person name="Berlin A.M."/>
            <person name="Borenstein D."/>
            <person name="Chen Z."/>
            <person name="Engels R."/>
            <person name="Freedman E."/>
            <person name="Gellesch M."/>
            <person name="Goldberg J."/>
            <person name="Griggs A."/>
            <person name="Gujja S."/>
            <person name="Heiman D.I."/>
            <person name="Hepburn T.A."/>
            <person name="Howarth C."/>
            <person name="Jen D."/>
            <person name="Larson L."/>
            <person name="Lewis B."/>
            <person name="Mehta T."/>
            <person name="Park D."/>
            <person name="Pearson M."/>
            <person name="Roberts A."/>
            <person name="Saif S."/>
            <person name="Shea T.D."/>
            <person name="Shenoy N."/>
            <person name="Sisk P."/>
            <person name="Stolte C."/>
            <person name="Sykes S.N."/>
            <person name="Walk T."/>
            <person name="White J."/>
            <person name="Yandava C."/>
            <person name="Straight P."/>
            <person name="Clardy J."/>
            <person name="Hung D."/>
            <person name="Kolter R."/>
            <person name="Mekalanos J."/>
            <person name="Walker S."/>
            <person name="Walsh C.T."/>
            <person name="Wieland B.L.C."/>
            <person name="Ilzarbe M."/>
            <person name="Galagan J."/>
            <person name="Nusbaum C."/>
            <person name="Birren B."/>
        </authorList>
    </citation>
    <scope>NUCLEOTIDE SEQUENCE [LARGE SCALE GENOMIC DNA]</scope>
    <source>
        <strain evidence="3">ATCC 14672 / DSM 40746 / JCM 4963 / KCTC 9882 / NRRL B-12104 / FH 1290</strain>
    </source>
</reference>
<gene>
    <name evidence="2" type="ORF">SSFG_03517</name>
</gene>
<proteinExistence type="predicted"/>
<dbReference type="eggNOG" id="ENOG5030FTN">
    <property type="taxonomic scope" value="Bacteria"/>
</dbReference>
<dbReference type="RefSeq" id="WP_004985714.1">
    <property type="nucleotide sequence ID" value="NZ_DS999641.1"/>
</dbReference>
<evidence type="ECO:0000313" key="3">
    <source>
        <dbReference type="Proteomes" id="UP000003824"/>
    </source>
</evidence>
<evidence type="ECO:0000313" key="2">
    <source>
        <dbReference type="EMBL" id="EFE68272.2"/>
    </source>
</evidence>
<evidence type="ECO:0000256" key="1">
    <source>
        <dbReference type="SAM" id="MobiDB-lite"/>
    </source>
</evidence>
<name>D5ZPL6_STRV1</name>
<accession>D5ZPL6</accession>
<dbReference type="EMBL" id="DS999641">
    <property type="protein sequence ID" value="EFE68272.2"/>
    <property type="molecule type" value="Genomic_DNA"/>
</dbReference>
<sequence length="54" mass="5598">MLERTRTTERYARGFAAAVVAVAALILAANAGPARATHPEPGPRTTAPVEAAVR</sequence>
<dbReference type="Proteomes" id="UP000003824">
    <property type="component" value="Unassembled WGS sequence"/>
</dbReference>
<protein>
    <submittedName>
        <fullName evidence="2">Predicted protein</fullName>
    </submittedName>
</protein>
<organism evidence="2 3">
    <name type="scientific">Streptomyces viridosporus (strain ATCC 14672 / DSM 40746 / JCM 4963 / KCTC 9882 / NRRL B-12104 / FH 1290)</name>
    <name type="common">Streptomyces ghanaensis</name>
    <dbReference type="NCBI Taxonomy" id="566461"/>
    <lineage>
        <taxon>Bacteria</taxon>
        <taxon>Bacillati</taxon>
        <taxon>Actinomycetota</taxon>
        <taxon>Actinomycetes</taxon>
        <taxon>Kitasatosporales</taxon>
        <taxon>Streptomycetaceae</taxon>
        <taxon>Streptomyces</taxon>
    </lineage>
</organism>
<dbReference type="AlphaFoldDB" id="D5ZPL6"/>